<reference evidence="2" key="1">
    <citation type="submission" date="2018-04" db="EMBL/GenBank/DDBJ databases">
        <title>WGS assembly of Panicum hallii.</title>
        <authorList>
            <person name="Lovell J."/>
            <person name="Jenkins J."/>
            <person name="Lowry D."/>
            <person name="Mamidi S."/>
            <person name="Sreedasyam A."/>
            <person name="Weng X."/>
            <person name="Barry K."/>
            <person name="Bonette J."/>
            <person name="Campitelli B."/>
            <person name="Daum C."/>
            <person name="Gordon S."/>
            <person name="Gould B."/>
            <person name="Lipzen A."/>
            <person name="Macqueen A."/>
            <person name="Palacio-Mejia J."/>
            <person name="Plott C."/>
            <person name="Shakirov E."/>
            <person name="Shu S."/>
            <person name="Yoshinaga Y."/>
            <person name="Zane M."/>
            <person name="Rokhsar D."/>
            <person name="Grimwood J."/>
            <person name="Schmutz J."/>
            <person name="Juenger T."/>
        </authorList>
    </citation>
    <scope>NUCLEOTIDE SEQUENCE [LARGE SCALE GENOMIC DNA]</scope>
    <source>
        <strain evidence="2">FIL2</strain>
    </source>
</reference>
<proteinExistence type="predicted"/>
<name>A0A2T8JDE8_9POAL</name>
<keyword evidence="1" id="KW-0472">Membrane</keyword>
<keyword evidence="1" id="KW-1133">Transmembrane helix</keyword>
<feature type="transmembrane region" description="Helical" evidence="1">
    <location>
        <begin position="224"/>
        <end position="244"/>
    </location>
</feature>
<evidence type="ECO:0000256" key="1">
    <source>
        <dbReference type="SAM" id="Phobius"/>
    </source>
</evidence>
<organism evidence="2">
    <name type="scientific">Panicum hallii</name>
    <dbReference type="NCBI Taxonomy" id="206008"/>
    <lineage>
        <taxon>Eukaryota</taxon>
        <taxon>Viridiplantae</taxon>
        <taxon>Streptophyta</taxon>
        <taxon>Embryophyta</taxon>
        <taxon>Tracheophyta</taxon>
        <taxon>Spermatophyta</taxon>
        <taxon>Magnoliopsida</taxon>
        <taxon>Liliopsida</taxon>
        <taxon>Poales</taxon>
        <taxon>Poaceae</taxon>
        <taxon>PACMAD clade</taxon>
        <taxon>Panicoideae</taxon>
        <taxon>Panicodae</taxon>
        <taxon>Paniceae</taxon>
        <taxon>Panicinae</taxon>
        <taxon>Panicum</taxon>
        <taxon>Panicum sect. Panicum</taxon>
    </lineage>
</organism>
<dbReference type="EMBL" id="CM008049">
    <property type="protein sequence ID" value="PVH47950.1"/>
    <property type="molecule type" value="Genomic_DNA"/>
</dbReference>
<accession>A0A2T8JDE8</accession>
<dbReference type="Proteomes" id="UP000243499">
    <property type="component" value="Chromosome 4"/>
</dbReference>
<gene>
    <name evidence="2" type="ORF">PAHAL_4G197200</name>
</gene>
<sequence>MIRSRPRNITGGKGLLQLVPDSVILDVLLLNSQNSVSFKLAELCAEPATIGELHVISSRRGFRMWANWLGSFESKMGFYDLRYSEAIGGGRLVACGSGRPGLTDGHGIENLGARSGISPRNCPRPTKNRAQVVNRLRELGAVEKERPVPTADTQEMVLTPNIEDSRWTAGCRSRSRSWTSAAGCRCSSFLVLPAGGGPAHPAAILLRGRQRRRLQPRHGHLQELLLFHGRLSSCCVAVLLFALFPLPFRMSNL</sequence>
<dbReference type="Gramene" id="PVH47950">
    <property type="protein sequence ID" value="PVH47950"/>
    <property type="gene ID" value="PAHAL_4G197200"/>
</dbReference>
<protein>
    <submittedName>
        <fullName evidence="2">Uncharacterized protein</fullName>
    </submittedName>
</protein>
<evidence type="ECO:0000313" key="2">
    <source>
        <dbReference type="EMBL" id="PVH47950.1"/>
    </source>
</evidence>
<keyword evidence="1" id="KW-0812">Transmembrane</keyword>
<dbReference type="AlphaFoldDB" id="A0A2T8JDE8"/>